<dbReference type="AlphaFoldDB" id="A0A1C4GRJ1"/>
<dbReference type="RefSeq" id="WP_092717206.1">
    <property type="nucleotide sequence ID" value="NZ_FMBK01000001.1"/>
</dbReference>
<name>A0A1C4GRJ1_9GAMM</name>
<evidence type="ECO:0008006" key="4">
    <source>
        <dbReference type="Google" id="ProtNLM"/>
    </source>
</evidence>
<dbReference type="Proteomes" id="UP000243661">
    <property type="component" value="Unassembled WGS sequence"/>
</dbReference>
<accession>A0A1C4GRJ1</accession>
<dbReference type="EMBL" id="FMBK01000001">
    <property type="protein sequence ID" value="SCC70782.1"/>
    <property type="molecule type" value="Genomic_DNA"/>
</dbReference>
<evidence type="ECO:0000313" key="3">
    <source>
        <dbReference type="Proteomes" id="UP000243661"/>
    </source>
</evidence>
<gene>
    <name evidence="2" type="ORF">GA0116959_101116</name>
</gene>
<keyword evidence="1" id="KW-1133">Transmembrane helix</keyword>
<organism evidence="2 3">
    <name type="scientific">Acinetobacter albensis</name>
    <dbReference type="NCBI Taxonomy" id="1673609"/>
    <lineage>
        <taxon>Bacteria</taxon>
        <taxon>Pseudomonadati</taxon>
        <taxon>Pseudomonadota</taxon>
        <taxon>Gammaproteobacteria</taxon>
        <taxon>Moraxellales</taxon>
        <taxon>Moraxellaceae</taxon>
        <taxon>Acinetobacter</taxon>
    </lineage>
</organism>
<keyword evidence="1" id="KW-0812">Transmembrane</keyword>
<evidence type="ECO:0000313" key="2">
    <source>
        <dbReference type="EMBL" id="SCC70782.1"/>
    </source>
</evidence>
<evidence type="ECO:0000256" key="1">
    <source>
        <dbReference type="SAM" id="Phobius"/>
    </source>
</evidence>
<dbReference type="OrthoDB" id="9804360at2"/>
<sequence>MNTTQLLLGLIFSSIGLGYFLYGKKQKKVVPLVCGLLLMVYSYFIDSTLWLSALGVLFSLFPYFIRL</sequence>
<keyword evidence="1" id="KW-0472">Membrane</keyword>
<proteinExistence type="predicted"/>
<reference evidence="2 3" key="1">
    <citation type="submission" date="2016-08" db="EMBL/GenBank/DDBJ databases">
        <authorList>
            <person name="Seilhamer J.J."/>
        </authorList>
    </citation>
    <scope>NUCLEOTIDE SEQUENCE [LARGE SCALE GENOMIC DNA]</scope>
    <source>
        <strain evidence="2 3">ANC 4874</strain>
    </source>
</reference>
<feature type="transmembrane region" description="Helical" evidence="1">
    <location>
        <begin position="6"/>
        <end position="22"/>
    </location>
</feature>
<protein>
    <recommendedName>
        <fullName evidence="4">Amino acid transport protein</fullName>
    </recommendedName>
</protein>
<feature type="transmembrane region" description="Helical" evidence="1">
    <location>
        <begin position="29"/>
        <end position="44"/>
    </location>
</feature>